<dbReference type="Proteomes" id="UP000006304">
    <property type="component" value="Chromosome"/>
</dbReference>
<proteinExistence type="predicted"/>
<dbReference type="KEGG" id="nbr:O3I_012730"/>
<dbReference type="HOGENOM" id="CLU_1097682_0_0_11"/>
<protein>
    <submittedName>
        <fullName evidence="1">Uncharacterized protein</fullName>
    </submittedName>
</protein>
<name>K0ESN6_NOCB7</name>
<sequence length="283" mass="31958">MVRHRPSGSPHHYLVIACPVANIGWCGPGGAEIIGRRLRKGLVVMVRRFWIEFELPEQPDSVFLQLRDGVGVTGFDERDCLAMAADLVYDGRPLPPVRRVIADISLAEPLPVRPYALGVPVWRGVWFPPKNLQTGAIWRSPDFDRLRELGTQSVEPPPPVRASDTLRTKNLWWNDIPQIDQLLWPIVYVHYAACADMMGRFAAGVRDNITVSPAYGTRVRDALEYIIQRGTTPDEWCDPTGVAFADRAELAAYLTAYRDYLFGDRSEPRYLPGVQQLPWDPPK</sequence>
<dbReference type="EMBL" id="CP003876">
    <property type="protein sequence ID" value="AFU00507.1"/>
    <property type="molecule type" value="Genomic_DNA"/>
</dbReference>
<gene>
    <name evidence="1" type="ORF">O3I_012730</name>
</gene>
<dbReference type="STRING" id="1133849.O3I_012730"/>
<evidence type="ECO:0000313" key="1">
    <source>
        <dbReference type="EMBL" id="AFU00507.1"/>
    </source>
</evidence>
<evidence type="ECO:0000313" key="2">
    <source>
        <dbReference type="Proteomes" id="UP000006304"/>
    </source>
</evidence>
<dbReference type="PROSITE" id="PS51257">
    <property type="entry name" value="PROKAR_LIPOPROTEIN"/>
    <property type="match status" value="1"/>
</dbReference>
<dbReference type="AlphaFoldDB" id="K0ESN6"/>
<organism evidence="1 2">
    <name type="scientific">Nocardia brasiliensis (strain ATCC 700358 / HUJEG-1)</name>
    <dbReference type="NCBI Taxonomy" id="1133849"/>
    <lineage>
        <taxon>Bacteria</taxon>
        <taxon>Bacillati</taxon>
        <taxon>Actinomycetota</taxon>
        <taxon>Actinomycetes</taxon>
        <taxon>Mycobacteriales</taxon>
        <taxon>Nocardiaceae</taxon>
        <taxon>Nocardia</taxon>
    </lineage>
</organism>
<reference evidence="1 2" key="1">
    <citation type="journal article" date="2012" name="J. Bacteriol.">
        <title>Complete genome sequence of Nocardia brasiliensis HUJEG-1.</title>
        <authorList>
            <person name="Vera-Cabrera L."/>
            <person name="Ortiz-Lopez R."/>
            <person name="Elizondo-Gonzalez R."/>
            <person name="Perez-Maya A.A."/>
            <person name="Ocampo-Candiani J."/>
        </authorList>
    </citation>
    <scope>NUCLEOTIDE SEQUENCE [LARGE SCALE GENOMIC DNA]</scope>
    <source>
        <strain evidence="2">ATCC 700358</strain>
    </source>
</reference>
<keyword evidence="2" id="KW-1185">Reference proteome</keyword>
<accession>K0ESN6</accession>
<dbReference type="eggNOG" id="ENOG502ZZ2C">
    <property type="taxonomic scope" value="Bacteria"/>
</dbReference>